<proteinExistence type="predicted"/>
<dbReference type="GO" id="GO:0015074">
    <property type="term" value="P:DNA integration"/>
    <property type="evidence" value="ECO:0007669"/>
    <property type="project" value="InterPro"/>
</dbReference>
<dbReference type="AlphaFoldDB" id="A0A5D3BTP4"/>
<dbReference type="InterPro" id="IPR001584">
    <property type="entry name" value="Integrase_cat-core"/>
</dbReference>
<feature type="domain" description="Integrase catalytic" evidence="1">
    <location>
        <begin position="7"/>
        <end position="129"/>
    </location>
</feature>
<dbReference type="PANTHER" id="PTHR47266">
    <property type="entry name" value="ENDONUCLEASE-RELATED"/>
    <property type="match status" value="1"/>
</dbReference>
<dbReference type="InterPro" id="IPR012337">
    <property type="entry name" value="RNaseH-like_sf"/>
</dbReference>
<reference evidence="2 3" key="1">
    <citation type="submission" date="2019-08" db="EMBL/GenBank/DDBJ databases">
        <title>Draft genome sequences of two oriental melons (Cucumis melo L. var makuwa).</title>
        <authorList>
            <person name="Kwon S.-Y."/>
        </authorList>
    </citation>
    <scope>NUCLEOTIDE SEQUENCE [LARGE SCALE GENOMIC DNA]</scope>
    <source>
        <strain evidence="3">cv. Chang Bougi</strain>
        <tissue evidence="2">Leaf</tissue>
    </source>
</reference>
<evidence type="ECO:0000313" key="2">
    <source>
        <dbReference type="EMBL" id="TYK02172.1"/>
    </source>
</evidence>
<dbReference type="PROSITE" id="PS50994">
    <property type="entry name" value="INTEGRASE"/>
    <property type="match status" value="1"/>
</dbReference>
<gene>
    <name evidence="2" type="ORF">E5676_scaffold388G00690</name>
</gene>
<organism evidence="2 3">
    <name type="scientific">Cucumis melo var. makuwa</name>
    <name type="common">Oriental melon</name>
    <dbReference type="NCBI Taxonomy" id="1194695"/>
    <lineage>
        <taxon>Eukaryota</taxon>
        <taxon>Viridiplantae</taxon>
        <taxon>Streptophyta</taxon>
        <taxon>Embryophyta</taxon>
        <taxon>Tracheophyta</taxon>
        <taxon>Spermatophyta</taxon>
        <taxon>Magnoliopsida</taxon>
        <taxon>eudicotyledons</taxon>
        <taxon>Gunneridae</taxon>
        <taxon>Pentapetalae</taxon>
        <taxon>rosids</taxon>
        <taxon>fabids</taxon>
        <taxon>Cucurbitales</taxon>
        <taxon>Cucurbitaceae</taxon>
        <taxon>Benincaseae</taxon>
        <taxon>Cucumis</taxon>
    </lineage>
</organism>
<dbReference type="EMBL" id="SSTD01015868">
    <property type="protein sequence ID" value="TYK02172.1"/>
    <property type="molecule type" value="Genomic_DNA"/>
</dbReference>
<dbReference type="InterPro" id="IPR036397">
    <property type="entry name" value="RNaseH_sf"/>
</dbReference>
<sequence>MSHYNEMPQQPILEIELFYVLGIDFIGPIPQSGGHLYILLVVDYISKWIEAVSYMKSDAITVHNFLKKIIFTRFGTPQALISDEGSHFINCIMAKLLAKYNITHEVTTASHLQTNGQTEVSNKEIEKIH</sequence>
<name>A0A5D3BTP4_CUCMM</name>
<evidence type="ECO:0000259" key="1">
    <source>
        <dbReference type="PROSITE" id="PS50994"/>
    </source>
</evidence>
<dbReference type="SUPFAM" id="SSF53098">
    <property type="entry name" value="Ribonuclease H-like"/>
    <property type="match status" value="1"/>
</dbReference>
<dbReference type="Proteomes" id="UP000321947">
    <property type="component" value="Unassembled WGS sequence"/>
</dbReference>
<comment type="caution">
    <text evidence="2">The sequence shown here is derived from an EMBL/GenBank/DDBJ whole genome shotgun (WGS) entry which is preliminary data.</text>
</comment>
<protein>
    <submittedName>
        <fullName evidence="2">Retrovirus-related Pol polyprotein from transposon 412 family</fullName>
    </submittedName>
</protein>
<dbReference type="GO" id="GO:0003676">
    <property type="term" value="F:nucleic acid binding"/>
    <property type="evidence" value="ECO:0007669"/>
    <property type="project" value="InterPro"/>
</dbReference>
<evidence type="ECO:0000313" key="3">
    <source>
        <dbReference type="Proteomes" id="UP000321947"/>
    </source>
</evidence>
<accession>A0A5D3BTP4</accession>
<dbReference type="Pfam" id="PF00665">
    <property type="entry name" value="rve"/>
    <property type="match status" value="1"/>
</dbReference>
<dbReference type="InterPro" id="IPR052160">
    <property type="entry name" value="Gypsy_RT_Integrase-like"/>
</dbReference>
<dbReference type="Gene3D" id="3.30.420.10">
    <property type="entry name" value="Ribonuclease H-like superfamily/Ribonuclease H"/>
    <property type="match status" value="1"/>
</dbReference>